<protein>
    <submittedName>
        <fullName evidence="1">Uncharacterized protein</fullName>
    </submittedName>
</protein>
<evidence type="ECO:0000313" key="2">
    <source>
        <dbReference type="Proteomes" id="UP001055811"/>
    </source>
</evidence>
<organism evidence="1 2">
    <name type="scientific">Cichorium intybus</name>
    <name type="common">Chicory</name>
    <dbReference type="NCBI Taxonomy" id="13427"/>
    <lineage>
        <taxon>Eukaryota</taxon>
        <taxon>Viridiplantae</taxon>
        <taxon>Streptophyta</taxon>
        <taxon>Embryophyta</taxon>
        <taxon>Tracheophyta</taxon>
        <taxon>Spermatophyta</taxon>
        <taxon>Magnoliopsida</taxon>
        <taxon>eudicotyledons</taxon>
        <taxon>Gunneridae</taxon>
        <taxon>Pentapetalae</taxon>
        <taxon>asterids</taxon>
        <taxon>campanulids</taxon>
        <taxon>Asterales</taxon>
        <taxon>Asteraceae</taxon>
        <taxon>Cichorioideae</taxon>
        <taxon>Cichorieae</taxon>
        <taxon>Cichoriinae</taxon>
        <taxon>Cichorium</taxon>
    </lineage>
</organism>
<comment type="caution">
    <text evidence="1">The sequence shown here is derived from an EMBL/GenBank/DDBJ whole genome shotgun (WGS) entry which is preliminary data.</text>
</comment>
<dbReference type="Proteomes" id="UP001055811">
    <property type="component" value="Linkage Group LG05"/>
</dbReference>
<gene>
    <name evidence="1" type="ORF">L2E82_30561</name>
</gene>
<dbReference type="EMBL" id="CM042013">
    <property type="protein sequence ID" value="KAI3740140.1"/>
    <property type="molecule type" value="Genomic_DNA"/>
</dbReference>
<proteinExistence type="predicted"/>
<accession>A0ACB9D0X6</accession>
<keyword evidence="2" id="KW-1185">Reference proteome</keyword>
<name>A0ACB9D0X6_CICIN</name>
<reference evidence="2" key="1">
    <citation type="journal article" date="2022" name="Mol. Ecol. Resour.">
        <title>The genomes of chicory, endive, great burdock and yacon provide insights into Asteraceae palaeo-polyploidization history and plant inulin production.</title>
        <authorList>
            <person name="Fan W."/>
            <person name="Wang S."/>
            <person name="Wang H."/>
            <person name="Wang A."/>
            <person name="Jiang F."/>
            <person name="Liu H."/>
            <person name="Zhao H."/>
            <person name="Xu D."/>
            <person name="Zhang Y."/>
        </authorList>
    </citation>
    <scope>NUCLEOTIDE SEQUENCE [LARGE SCALE GENOMIC DNA]</scope>
    <source>
        <strain evidence="2">cv. Punajuju</strain>
    </source>
</reference>
<sequence>MSEKKEARKNFVRGFEDKQNDNTEGAVFVFNGEKVFLGVLAFPSPAGTIVVDRGMKTDWLDRCKNLRLEEIVEGKQCGTTIVAEVGHQRPYFFEIEFWGSVEEISTRQTPSTHEQLTPANYLLDIITKIPPYDVNVFSSLQHHKLKYRAVGGVEKDTCHGCHKCY</sequence>
<evidence type="ECO:0000313" key="1">
    <source>
        <dbReference type="EMBL" id="KAI3740140.1"/>
    </source>
</evidence>
<reference evidence="1 2" key="2">
    <citation type="journal article" date="2022" name="Mol. Ecol. Resour.">
        <title>The genomes of chicory, endive, great burdock and yacon provide insights into Asteraceae paleo-polyploidization history and plant inulin production.</title>
        <authorList>
            <person name="Fan W."/>
            <person name="Wang S."/>
            <person name="Wang H."/>
            <person name="Wang A."/>
            <person name="Jiang F."/>
            <person name="Liu H."/>
            <person name="Zhao H."/>
            <person name="Xu D."/>
            <person name="Zhang Y."/>
        </authorList>
    </citation>
    <scope>NUCLEOTIDE SEQUENCE [LARGE SCALE GENOMIC DNA]</scope>
    <source>
        <strain evidence="2">cv. Punajuju</strain>
        <tissue evidence="1">Leaves</tissue>
    </source>
</reference>